<dbReference type="InParanoid" id="A0A162TX04"/>
<accession>A0A162TX04</accession>
<dbReference type="VEuPathDB" id="FungiDB:PHYBLDRAFT_70009"/>
<organism evidence="1 2">
    <name type="scientific">Phycomyces blakesleeanus (strain ATCC 8743b / DSM 1359 / FGSC 10004 / NBRC 33097 / NRRL 1555)</name>
    <dbReference type="NCBI Taxonomy" id="763407"/>
    <lineage>
        <taxon>Eukaryota</taxon>
        <taxon>Fungi</taxon>
        <taxon>Fungi incertae sedis</taxon>
        <taxon>Mucoromycota</taxon>
        <taxon>Mucoromycotina</taxon>
        <taxon>Mucoromycetes</taxon>
        <taxon>Mucorales</taxon>
        <taxon>Phycomycetaceae</taxon>
        <taxon>Phycomyces</taxon>
    </lineage>
</organism>
<proteinExistence type="predicted"/>
<reference evidence="2" key="1">
    <citation type="submission" date="2015-06" db="EMBL/GenBank/DDBJ databases">
        <title>Expansion of signal transduction pathways in fungi by whole-genome duplication.</title>
        <authorList>
            <consortium name="DOE Joint Genome Institute"/>
            <person name="Corrochano L.M."/>
            <person name="Kuo A."/>
            <person name="Marcet-Houben M."/>
            <person name="Polaino S."/>
            <person name="Salamov A."/>
            <person name="Villalobos J.M."/>
            <person name="Alvarez M.I."/>
            <person name="Avalos J."/>
            <person name="Benito E.P."/>
            <person name="Benoit I."/>
            <person name="Burger G."/>
            <person name="Camino L.P."/>
            <person name="Canovas D."/>
            <person name="Cerda-Olmedo E."/>
            <person name="Cheng J.-F."/>
            <person name="Dominguez A."/>
            <person name="Elias M."/>
            <person name="Eslava A.P."/>
            <person name="Glaser F."/>
            <person name="Grimwood J."/>
            <person name="Gutierrez G."/>
            <person name="Heitman J."/>
            <person name="Henrissat B."/>
            <person name="Iturriaga E.A."/>
            <person name="Lang B.F."/>
            <person name="Lavin J.L."/>
            <person name="Lee S."/>
            <person name="Li W."/>
            <person name="Lindquist E."/>
            <person name="Lopez-Garcia S."/>
            <person name="Luque E.M."/>
            <person name="Marcos A.T."/>
            <person name="Martin J."/>
            <person name="McCluskey K."/>
            <person name="Medina H.R."/>
            <person name="Miralles-Duran A."/>
            <person name="Miyazaki A."/>
            <person name="Munoz-Torres E."/>
            <person name="Oguiza J.A."/>
            <person name="Ohm R."/>
            <person name="Olmedo M."/>
            <person name="Orejas M."/>
            <person name="Ortiz-Castellanos L."/>
            <person name="Pisabarro A.G."/>
            <person name="Rodriguez-Romero J."/>
            <person name="Ruiz-Herrera J."/>
            <person name="Ruiz-Vazquez R."/>
            <person name="Sanz C."/>
            <person name="Schackwitz W."/>
            <person name="Schmutz J."/>
            <person name="Shahriari M."/>
            <person name="Shelest E."/>
            <person name="Silva-Franco F."/>
            <person name="Soanes D."/>
            <person name="Syed K."/>
            <person name="Tagua V.G."/>
            <person name="Talbot N.J."/>
            <person name="Thon M."/>
            <person name="De vries R.P."/>
            <person name="Wiebenga A."/>
            <person name="Yadav J.S."/>
            <person name="Braun E.L."/>
            <person name="Baker S."/>
            <person name="Garre V."/>
            <person name="Horwitz B."/>
            <person name="Torres-Martinez S."/>
            <person name="Idnurm A."/>
            <person name="Herrera-Estrella A."/>
            <person name="Gabaldon T."/>
            <person name="Grigoriev I.V."/>
        </authorList>
    </citation>
    <scope>NUCLEOTIDE SEQUENCE [LARGE SCALE GENOMIC DNA]</scope>
    <source>
        <strain evidence="2">NRRL 1555(-)</strain>
    </source>
</reference>
<dbReference type="AlphaFoldDB" id="A0A162TX04"/>
<dbReference type="GeneID" id="29003104"/>
<dbReference type="EMBL" id="KV440985">
    <property type="protein sequence ID" value="OAD71652.1"/>
    <property type="molecule type" value="Genomic_DNA"/>
</dbReference>
<evidence type="ECO:0000313" key="1">
    <source>
        <dbReference type="EMBL" id="OAD71652.1"/>
    </source>
</evidence>
<name>A0A162TX04_PHYB8</name>
<protein>
    <submittedName>
        <fullName evidence="1">Uncharacterized protein</fullName>
    </submittedName>
</protein>
<dbReference type="Proteomes" id="UP000077315">
    <property type="component" value="Unassembled WGS sequence"/>
</dbReference>
<gene>
    <name evidence="1" type="ORF">PHYBLDRAFT_70009</name>
</gene>
<dbReference type="RefSeq" id="XP_018289692.1">
    <property type="nucleotide sequence ID" value="XM_018442198.1"/>
</dbReference>
<sequence length="118" mass="13704">MGGLCNFLNKIKKEIARLKRNSLFHTSKKDFVKRAPFPKIFCILFPDHDVDLNMEMKLQKIVTASYIYDKIYVNHRVLHKVLILGDQFSYAVDTVGVVVGGRHTAEKVRSGERRLKWI</sequence>
<evidence type="ECO:0000313" key="2">
    <source>
        <dbReference type="Proteomes" id="UP000077315"/>
    </source>
</evidence>
<keyword evidence="2" id="KW-1185">Reference proteome</keyword>